<keyword evidence="1" id="KW-0472">Membrane</keyword>
<dbReference type="Proteomes" id="UP000285773">
    <property type="component" value="Unassembled WGS sequence"/>
</dbReference>
<feature type="transmembrane region" description="Helical" evidence="1">
    <location>
        <begin position="83"/>
        <end position="108"/>
    </location>
</feature>
<keyword evidence="1" id="KW-0812">Transmembrane</keyword>
<dbReference type="InterPro" id="IPR006938">
    <property type="entry name" value="DUF624"/>
</dbReference>
<dbReference type="Pfam" id="PF04854">
    <property type="entry name" value="DUF624"/>
    <property type="match status" value="1"/>
</dbReference>
<gene>
    <name evidence="2" type="ORF">DW820_02365</name>
</gene>
<sequence>MKNKEKKMQKLFSLDGRLVKTLTRLTDIIILNTLFIVCCLPILTIGASLTALATMWHRLLKGEDSDLVFHFFRLFRANFKQATVIWLTCLGLSALLYLDYCLFSNTAFLSENGIWILLPFIVLLCGGMTLIFPYIGLFEDPTRKVCLNSFLIALLNPIQTIFLIFFNLAVIYISLSSPERLLTAIYLFTFGGFALWSFLNVRLTDQIFSNIQEGEIFEK</sequence>
<feature type="transmembrane region" description="Helical" evidence="1">
    <location>
        <begin position="181"/>
        <end position="199"/>
    </location>
</feature>
<evidence type="ECO:0000313" key="2">
    <source>
        <dbReference type="EMBL" id="RHC95991.1"/>
    </source>
</evidence>
<name>A0A414CM41_STRPA</name>
<evidence type="ECO:0000313" key="3">
    <source>
        <dbReference type="Proteomes" id="UP000285773"/>
    </source>
</evidence>
<protein>
    <submittedName>
        <fullName evidence="2">DUF624 domain-containing protein</fullName>
    </submittedName>
</protein>
<organism evidence="2 3">
    <name type="scientific">Streptococcus parasanguinis</name>
    <dbReference type="NCBI Taxonomy" id="1318"/>
    <lineage>
        <taxon>Bacteria</taxon>
        <taxon>Bacillati</taxon>
        <taxon>Bacillota</taxon>
        <taxon>Bacilli</taxon>
        <taxon>Lactobacillales</taxon>
        <taxon>Streptococcaceae</taxon>
        <taxon>Streptococcus</taxon>
    </lineage>
</organism>
<reference evidence="2 3" key="1">
    <citation type="submission" date="2018-08" db="EMBL/GenBank/DDBJ databases">
        <title>A genome reference for cultivated species of the human gut microbiota.</title>
        <authorList>
            <person name="Zou Y."/>
            <person name="Xue W."/>
            <person name="Luo G."/>
        </authorList>
    </citation>
    <scope>NUCLEOTIDE SEQUENCE [LARGE SCALE GENOMIC DNA]</scope>
    <source>
        <strain evidence="2 3">AM33-3BH</strain>
    </source>
</reference>
<feature type="transmembrane region" description="Helical" evidence="1">
    <location>
        <begin position="114"/>
        <end position="138"/>
    </location>
</feature>
<evidence type="ECO:0000256" key="1">
    <source>
        <dbReference type="SAM" id="Phobius"/>
    </source>
</evidence>
<accession>A0A414CM41</accession>
<keyword evidence="1" id="KW-1133">Transmembrane helix</keyword>
<dbReference type="AlphaFoldDB" id="A0A414CM41"/>
<feature type="transmembrane region" description="Helical" evidence="1">
    <location>
        <begin position="150"/>
        <end position="175"/>
    </location>
</feature>
<proteinExistence type="predicted"/>
<feature type="transmembrane region" description="Helical" evidence="1">
    <location>
        <begin position="28"/>
        <end position="52"/>
    </location>
</feature>
<comment type="caution">
    <text evidence="2">The sequence shown here is derived from an EMBL/GenBank/DDBJ whole genome shotgun (WGS) entry which is preliminary data.</text>
</comment>
<dbReference type="EMBL" id="QSIO01000001">
    <property type="protein sequence ID" value="RHC95991.1"/>
    <property type="molecule type" value="Genomic_DNA"/>
</dbReference>